<proteinExistence type="predicted"/>
<name>A0A4S8KMA7_DENBC</name>
<dbReference type="Proteomes" id="UP000297245">
    <property type="component" value="Unassembled WGS sequence"/>
</dbReference>
<feature type="region of interest" description="Disordered" evidence="1">
    <location>
        <begin position="34"/>
        <end position="57"/>
    </location>
</feature>
<keyword evidence="3" id="KW-1185">Reference proteome</keyword>
<sequence>MVLGAYKKVGKRVKPIPAPYPEWAHTTRKFPENPLASLPILTPNPPEFAPTERMTEE</sequence>
<organism evidence="2 3">
    <name type="scientific">Dendrothele bispora (strain CBS 962.96)</name>
    <dbReference type="NCBI Taxonomy" id="1314807"/>
    <lineage>
        <taxon>Eukaryota</taxon>
        <taxon>Fungi</taxon>
        <taxon>Dikarya</taxon>
        <taxon>Basidiomycota</taxon>
        <taxon>Agaricomycotina</taxon>
        <taxon>Agaricomycetes</taxon>
        <taxon>Agaricomycetidae</taxon>
        <taxon>Agaricales</taxon>
        <taxon>Agaricales incertae sedis</taxon>
        <taxon>Dendrothele</taxon>
    </lineage>
</organism>
<feature type="non-terminal residue" evidence="2">
    <location>
        <position position="57"/>
    </location>
</feature>
<accession>A0A4S8KMA7</accession>
<evidence type="ECO:0000313" key="2">
    <source>
        <dbReference type="EMBL" id="THU76707.1"/>
    </source>
</evidence>
<evidence type="ECO:0000313" key="3">
    <source>
        <dbReference type="Proteomes" id="UP000297245"/>
    </source>
</evidence>
<dbReference type="EMBL" id="ML180743">
    <property type="protein sequence ID" value="THU76707.1"/>
    <property type="molecule type" value="Genomic_DNA"/>
</dbReference>
<reference evidence="2 3" key="1">
    <citation type="journal article" date="2019" name="Nat. Ecol. Evol.">
        <title>Megaphylogeny resolves global patterns of mushroom evolution.</title>
        <authorList>
            <person name="Varga T."/>
            <person name="Krizsan K."/>
            <person name="Foldi C."/>
            <person name="Dima B."/>
            <person name="Sanchez-Garcia M."/>
            <person name="Sanchez-Ramirez S."/>
            <person name="Szollosi G.J."/>
            <person name="Szarkandi J.G."/>
            <person name="Papp V."/>
            <person name="Albert L."/>
            <person name="Andreopoulos W."/>
            <person name="Angelini C."/>
            <person name="Antonin V."/>
            <person name="Barry K.W."/>
            <person name="Bougher N.L."/>
            <person name="Buchanan P."/>
            <person name="Buyck B."/>
            <person name="Bense V."/>
            <person name="Catcheside P."/>
            <person name="Chovatia M."/>
            <person name="Cooper J."/>
            <person name="Damon W."/>
            <person name="Desjardin D."/>
            <person name="Finy P."/>
            <person name="Geml J."/>
            <person name="Haridas S."/>
            <person name="Hughes K."/>
            <person name="Justo A."/>
            <person name="Karasinski D."/>
            <person name="Kautmanova I."/>
            <person name="Kiss B."/>
            <person name="Kocsube S."/>
            <person name="Kotiranta H."/>
            <person name="LaButti K.M."/>
            <person name="Lechner B.E."/>
            <person name="Liimatainen K."/>
            <person name="Lipzen A."/>
            <person name="Lukacs Z."/>
            <person name="Mihaltcheva S."/>
            <person name="Morgado L.N."/>
            <person name="Niskanen T."/>
            <person name="Noordeloos M.E."/>
            <person name="Ohm R.A."/>
            <person name="Ortiz-Santana B."/>
            <person name="Ovrebo C."/>
            <person name="Racz N."/>
            <person name="Riley R."/>
            <person name="Savchenko A."/>
            <person name="Shiryaev A."/>
            <person name="Soop K."/>
            <person name="Spirin V."/>
            <person name="Szebenyi C."/>
            <person name="Tomsovsky M."/>
            <person name="Tulloss R.E."/>
            <person name="Uehling J."/>
            <person name="Grigoriev I.V."/>
            <person name="Vagvolgyi C."/>
            <person name="Papp T."/>
            <person name="Martin F.M."/>
            <person name="Miettinen O."/>
            <person name="Hibbett D.S."/>
            <person name="Nagy L.G."/>
        </authorList>
    </citation>
    <scope>NUCLEOTIDE SEQUENCE [LARGE SCALE GENOMIC DNA]</scope>
    <source>
        <strain evidence="2 3">CBS 962.96</strain>
    </source>
</reference>
<gene>
    <name evidence="2" type="ORF">K435DRAFT_704168</name>
</gene>
<evidence type="ECO:0000256" key="1">
    <source>
        <dbReference type="SAM" id="MobiDB-lite"/>
    </source>
</evidence>
<protein>
    <submittedName>
        <fullName evidence="2">Uncharacterized protein</fullName>
    </submittedName>
</protein>
<dbReference type="AlphaFoldDB" id="A0A4S8KMA7"/>
<dbReference type="OrthoDB" id="5599163at2759"/>